<name>A0AAP0WW81_LIQFO</name>
<dbReference type="PANTHER" id="PTHR33781:SF3">
    <property type="entry name" value="PROTEIN PHYTOCHROME KINASE SUBSTRATE 3"/>
    <property type="match status" value="1"/>
</dbReference>
<reference evidence="2 3" key="1">
    <citation type="journal article" date="2024" name="Plant J.">
        <title>Genome sequences and population genomics reveal climatic adaptation and genomic divergence between two closely related sweetgum species.</title>
        <authorList>
            <person name="Xu W.Q."/>
            <person name="Ren C.Q."/>
            <person name="Zhang X.Y."/>
            <person name="Comes H.P."/>
            <person name="Liu X.H."/>
            <person name="Li Y.G."/>
            <person name="Kettle C.J."/>
            <person name="Jalonen R."/>
            <person name="Gaisberger H."/>
            <person name="Ma Y.Z."/>
            <person name="Qiu Y.X."/>
        </authorList>
    </citation>
    <scope>NUCLEOTIDE SEQUENCE [LARGE SCALE GENOMIC DNA]</scope>
    <source>
        <strain evidence="2">Hangzhou</strain>
    </source>
</reference>
<feature type="region of interest" description="Disordered" evidence="1">
    <location>
        <begin position="390"/>
        <end position="467"/>
    </location>
</feature>
<evidence type="ECO:0000313" key="3">
    <source>
        <dbReference type="Proteomes" id="UP001415857"/>
    </source>
</evidence>
<keyword evidence="3" id="KW-1185">Reference proteome</keyword>
<dbReference type="Proteomes" id="UP001415857">
    <property type="component" value="Unassembled WGS sequence"/>
</dbReference>
<accession>A0AAP0WW81</accession>
<protein>
    <submittedName>
        <fullName evidence="2">Uncharacterized protein</fullName>
    </submittedName>
</protein>
<organism evidence="2 3">
    <name type="scientific">Liquidambar formosana</name>
    <name type="common">Formosan gum</name>
    <dbReference type="NCBI Taxonomy" id="63359"/>
    <lineage>
        <taxon>Eukaryota</taxon>
        <taxon>Viridiplantae</taxon>
        <taxon>Streptophyta</taxon>
        <taxon>Embryophyta</taxon>
        <taxon>Tracheophyta</taxon>
        <taxon>Spermatophyta</taxon>
        <taxon>Magnoliopsida</taxon>
        <taxon>eudicotyledons</taxon>
        <taxon>Gunneridae</taxon>
        <taxon>Pentapetalae</taxon>
        <taxon>Saxifragales</taxon>
        <taxon>Altingiaceae</taxon>
        <taxon>Liquidambar</taxon>
    </lineage>
</organism>
<sequence length="467" mass="51158">MATSTVQPSSNTKLSQSLDSKINSTHLRDASFSAYLSTTEENIVLKLAESYQNPCVDITPTEETLGPASLGRTKTQKGEISVFGAEKYFNMRMDEDDYPRPTDSSARKGWHKKDDRVNLRSVRPGIRAGTPSASSEASWNSQNPLLSSFMRNPSHSKQKKAIGSRFLTGFGCNGSCYNDKSVYIDENVARGGVHGKEVRKKAIQVDLNPIMLDRTKHFPPGFQPKDELKCPSFERMSVGFQREENFAFPILNSGLPNSTVLGQLEEVKAEDARISLEVFGSHTMKRGDIAVNLERKLSVLTWDAIPKAQTLPTTSRSSGMCEDMESDASSDLFEIENISGSGHPLFTRQASDGMSSCMTGTTLYAPSEASIEWSVVTASAADFSAVSDCGEKKPADELNSTPRINKMGKTKPVMGKEAPKSRPSGLLGCKNHKAVGIAETAHRTNEKVKYSDPSWHQKPLSSMPIKK</sequence>
<gene>
    <name evidence="2" type="ORF">L1049_027975</name>
</gene>
<feature type="compositionally biased region" description="Basic and acidic residues" evidence="1">
    <location>
        <begin position="440"/>
        <end position="450"/>
    </location>
</feature>
<feature type="region of interest" description="Disordered" evidence="1">
    <location>
        <begin position="94"/>
        <end position="140"/>
    </location>
</feature>
<feature type="compositionally biased region" description="Polar residues" evidence="1">
    <location>
        <begin position="131"/>
        <end position="140"/>
    </location>
</feature>
<dbReference type="PANTHER" id="PTHR33781">
    <property type="entry name" value="PROTEIN PHYTOCHROME KINASE SUBSTRATE 1-RELATED"/>
    <property type="match status" value="1"/>
</dbReference>
<proteinExistence type="predicted"/>
<dbReference type="GO" id="GO:0009638">
    <property type="term" value="P:phototropism"/>
    <property type="evidence" value="ECO:0007669"/>
    <property type="project" value="InterPro"/>
</dbReference>
<dbReference type="EMBL" id="JBBPBK010000009">
    <property type="protein sequence ID" value="KAK9278410.1"/>
    <property type="molecule type" value="Genomic_DNA"/>
</dbReference>
<dbReference type="InterPro" id="IPR039615">
    <property type="entry name" value="PKS"/>
</dbReference>
<dbReference type="AlphaFoldDB" id="A0AAP0WW81"/>
<evidence type="ECO:0000313" key="2">
    <source>
        <dbReference type="EMBL" id="KAK9278410.1"/>
    </source>
</evidence>
<evidence type="ECO:0000256" key="1">
    <source>
        <dbReference type="SAM" id="MobiDB-lite"/>
    </source>
</evidence>
<comment type="caution">
    <text evidence="2">The sequence shown here is derived from an EMBL/GenBank/DDBJ whole genome shotgun (WGS) entry which is preliminary data.</text>
</comment>